<dbReference type="EMBL" id="CAMXCT010000600">
    <property type="protein sequence ID" value="CAI3980955.1"/>
    <property type="molecule type" value="Genomic_DNA"/>
</dbReference>
<dbReference type="InterPro" id="IPR016161">
    <property type="entry name" value="Ald_DH/histidinol_DH"/>
</dbReference>
<dbReference type="Pfam" id="PF00171">
    <property type="entry name" value="Aldedh"/>
    <property type="match status" value="1"/>
</dbReference>
<feature type="active site" evidence="3">
    <location>
        <position position="361"/>
    </location>
</feature>
<dbReference type="Gene3D" id="3.40.309.10">
    <property type="entry name" value="Aldehyde Dehydrogenase, Chain A, domain 2"/>
    <property type="match status" value="1"/>
</dbReference>
<dbReference type="InterPro" id="IPR016162">
    <property type="entry name" value="Ald_DH_N"/>
</dbReference>
<dbReference type="InterPro" id="IPR015590">
    <property type="entry name" value="Aldehyde_DH_dom"/>
</dbReference>
<dbReference type="SUPFAM" id="SSF53720">
    <property type="entry name" value="ALDH-like"/>
    <property type="match status" value="1"/>
</dbReference>
<evidence type="ECO:0000313" key="6">
    <source>
        <dbReference type="EMBL" id="CAI3980955.1"/>
    </source>
</evidence>
<protein>
    <submittedName>
        <fullName evidence="7">Aldehyde dehydrogenase domain-containing protein</fullName>
    </submittedName>
</protein>
<evidence type="ECO:0000256" key="1">
    <source>
        <dbReference type="ARBA" id="ARBA00009986"/>
    </source>
</evidence>
<evidence type="ECO:0000313" key="7">
    <source>
        <dbReference type="EMBL" id="CAL4768267.1"/>
    </source>
</evidence>
<comment type="caution">
    <text evidence="6">The sequence shown here is derived from an EMBL/GenBank/DDBJ whole genome shotgun (WGS) entry which is preliminary data.</text>
</comment>
<dbReference type="EMBL" id="CAMXCT020000600">
    <property type="protein sequence ID" value="CAL1134330.1"/>
    <property type="molecule type" value="Genomic_DNA"/>
</dbReference>
<keyword evidence="8" id="KW-1185">Reference proteome</keyword>
<organism evidence="6">
    <name type="scientific">Cladocopium goreaui</name>
    <dbReference type="NCBI Taxonomy" id="2562237"/>
    <lineage>
        <taxon>Eukaryota</taxon>
        <taxon>Sar</taxon>
        <taxon>Alveolata</taxon>
        <taxon>Dinophyceae</taxon>
        <taxon>Suessiales</taxon>
        <taxon>Symbiodiniaceae</taxon>
        <taxon>Cladocopium</taxon>
    </lineage>
</organism>
<evidence type="ECO:0000256" key="2">
    <source>
        <dbReference type="ARBA" id="ARBA00023002"/>
    </source>
</evidence>
<comment type="similarity">
    <text evidence="1 4">Belongs to the aldehyde dehydrogenase family.</text>
</comment>
<dbReference type="GO" id="GO:0004029">
    <property type="term" value="F:aldehyde dehydrogenase (NAD+) activity"/>
    <property type="evidence" value="ECO:0007669"/>
    <property type="project" value="TreeGrafter"/>
</dbReference>
<evidence type="ECO:0000256" key="4">
    <source>
        <dbReference type="RuleBase" id="RU003345"/>
    </source>
</evidence>
<proteinExistence type="inferred from homology"/>
<dbReference type="OrthoDB" id="440325at2759"/>
<feature type="domain" description="Aldehyde dehydrogenase" evidence="5">
    <location>
        <begin position="246"/>
        <end position="585"/>
    </location>
</feature>
<dbReference type="GO" id="GO:0006081">
    <property type="term" value="P:aldehyde metabolic process"/>
    <property type="evidence" value="ECO:0007669"/>
    <property type="project" value="InterPro"/>
</dbReference>
<dbReference type="EMBL" id="CAMXCT030000600">
    <property type="protein sequence ID" value="CAL4768267.1"/>
    <property type="molecule type" value="Genomic_DNA"/>
</dbReference>
<name>A0A9P1BWR3_9DINO</name>
<reference evidence="7 8" key="2">
    <citation type="submission" date="2024-05" db="EMBL/GenBank/DDBJ databases">
        <authorList>
            <person name="Chen Y."/>
            <person name="Shah S."/>
            <person name="Dougan E. K."/>
            <person name="Thang M."/>
            <person name="Chan C."/>
        </authorList>
    </citation>
    <scope>NUCLEOTIDE SEQUENCE [LARGE SCALE GENOMIC DNA]</scope>
</reference>
<dbReference type="Gene3D" id="3.40.605.10">
    <property type="entry name" value="Aldehyde Dehydrogenase, Chain A, domain 1"/>
    <property type="match status" value="1"/>
</dbReference>
<dbReference type="InterPro" id="IPR029510">
    <property type="entry name" value="Ald_DH_CS_GLU"/>
</dbReference>
<dbReference type="PANTHER" id="PTHR43570">
    <property type="entry name" value="ALDEHYDE DEHYDROGENASE"/>
    <property type="match status" value="1"/>
</dbReference>
<reference evidence="6" key="1">
    <citation type="submission" date="2022-10" db="EMBL/GenBank/DDBJ databases">
        <authorList>
            <person name="Chen Y."/>
            <person name="Dougan E. K."/>
            <person name="Chan C."/>
            <person name="Rhodes N."/>
            <person name="Thang M."/>
        </authorList>
    </citation>
    <scope>NUCLEOTIDE SEQUENCE</scope>
</reference>
<dbReference type="PROSITE" id="PS00687">
    <property type="entry name" value="ALDEHYDE_DEHYDR_GLU"/>
    <property type="match status" value="1"/>
</dbReference>
<dbReference type="Proteomes" id="UP001152797">
    <property type="component" value="Unassembled WGS sequence"/>
</dbReference>
<dbReference type="PANTHER" id="PTHR43570:SF16">
    <property type="entry name" value="ALDEHYDE DEHYDROGENASE TYPE III, ISOFORM Q"/>
    <property type="match status" value="1"/>
</dbReference>
<dbReference type="InterPro" id="IPR012394">
    <property type="entry name" value="Aldehyde_DH_NAD(P)"/>
</dbReference>
<gene>
    <name evidence="6" type="ORF">C1SCF055_LOCUS8794</name>
</gene>
<evidence type="ECO:0000259" key="5">
    <source>
        <dbReference type="Pfam" id="PF00171"/>
    </source>
</evidence>
<dbReference type="AlphaFoldDB" id="A0A9P1BWR3"/>
<sequence length="601" mass="65495">MGQSHSWTGCWRQEAENEDAAPQCKIRVSSDPERVTFELHANKMHCLLCGDLSEEWQPAPPQASTFEALTGKDGKGLGLEAPLMWRHYWADGSKILRTELRTEAPGNGERAILRIDRQLVSGGNLSTKTQLVQGDALMELAELTWRRLPVEEAGEGPAPVAFLRGHGLPLASTEDRMKALDKVEELLADSDMISKAQEMDRVVPQNWTGSGQMIRGGIAFYKGLLPEWTKPEPVPDLNPPIVQAGVEARYEIHNEPKGVCINIAPWNAPATLSFGPTVSMLAAGNHVVIKPPDMVPNVSAAIRRLCQKYLHGYVWVEEGGKEVVERLIDEGADHLEFTGGGEIAKVVAARCAQTLTPLTLELGGKSPAFVDDGLDLDALRSVAKEIMETKVFKTGQFCCAHDYALVHKSVFNEFCSIFEEVVKDLGSRRQVRLIGRKQYESVKFLLKDADVQCIPTMDGEFQLNDEDMSVPMTGLLSPSFDRAVLKREIFGPIIPILAVSSVDEAIGIINRVGPKPLIAYCYTKGEAAEKSFVSGVPAGNIAVNGGPQRMIGNYAVSFGGTGPSGTGAGFWGKDALREFSNRKCVMSAKDGFARSFFSGLP</sequence>
<dbReference type="GO" id="GO:0005737">
    <property type="term" value="C:cytoplasm"/>
    <property type="evidence" value="ECO:0007669"/>
    <property type="project" value="TreeGrafter"/>
</dbReference>
<keyword evidence="2 4" id="KW-0560">Oxidoreductase</keyword>
<evidence type="ECO:0000256" key="3">
    <source>
        <dbReference type="PROSITE-ProRule" id="PRU10007"/>
    </source>
</evidence>
<dbReference type="InterPro" id="IPR016163">
    <property type="entry name" value="Ald_DH_C"/>
</dbReference>
<accession>A0A9P1BWR3</accession>
<evidence type="ECO:0000313" key="8">
    <source>
        <dbReference type="Proteomes" id="UP001152797"/>
    </source>
</evidence>